<evidence type="ECO:0000256" key="2">
    <source>
        <dbReference type="ARBA" id="ARBA00005417"/>
    </source>
</evidence>
<dbReference type="Proteomes" id="UP000019109">
    <property type="component" value="Unassembled WGS sequence"/>
</dbReference>
<comment type="similarity">
    <text evidence="2">Belongs to the ABC transporter superfamily.</text>
</comment>
<evidence type="ECO:0000256" key="5">
    <source>
        <dbReference type="ARBA" id="ARBA00022741"/>
    </source>
</evidence>
<dbReference type="GO" id="GO:0005886">
    <property type="term" value="C:plasma membrane"/>
    <property type="evidence" value="ECO:0007669"/>
    <property type="project" value="UniProtKB-SubCell"/>
</dbReference>
<dbReference type="InterPro" id="IPR050763">
    <property type="entry name" value="ABC_transporter_ATP-binding"/>
</dbReference>
<protein>
    <submittedName>
        <fullName evidence="10">ABC transporter</fullName>
    </submittedName>
</protein>
<dbReference type="PROSITE" id="PS00211">
    <property type="entry name" value="ABC_TRANSPORTER_1"/>
    <property type="match status" value="1"/>
</dbReference>
<dbReference type="PANTHER" id="PTHR42711:SF5">
    <property type="entry name" value="ABC TRANSPORTER ATP-BINDING PROTEIN NATA"/>
    <property type="match status" value="1"/>
</dbReference>
<keyword evidence="7" id="KW-1278">Translocase</keyword>
<proteinExistence type="inferred from homology"/>
<evidence type="ECO:0000256" key="8">
    <source>
        <dbReference type="ARBA" id="ARBA00023136"/>
    </source>
</evidence>
<dbReference type="RefSeq" id="WP_038287350.1">
    <property type="nucleotide sequence ID" value="NZ_BAVR01000008.1"/>
</dbReference>
<comment type="subcellular location">
    <subcellularLocation>
        <location evidence="1">Cell membrane</location>
    </subcellularLocation>
</comment>
<evidence type="ECO:0000256" key="4">
    <source>
        <dbReference type="ARBA" id="ARBA00022475"/>
    </source>
</evidence>
<evidence type="ECO:0000313" key="10">
    <source>
        <dbReference type="EMBL" id="GAE87559.1"/>
    </source>
</evidence>
<feature type="domain" description="ABC transporter" evidence="9">
    <location>
        <begin position="9"/>
        <end position="234"/>
    </location>
</feature>
<gene>
    <name evidence="10" type="ORF">JCM21531_937</name>
</gene>
<evidence type="ECO:0000256" key="3">
    <source>
        <dbReference type="ARBA" id="ARBA00022448"/>
    </source>
</evidence>
<name>W4V489_9FIRM</name>
<dbReference type="InterPro" id="IPR025302">
    <property type="entry name" value="DrrA1/2-like_C"/>
</dbReference>
<reference evidence="10" key="1">
    <citation type="journal article" date="2014" name="Genome Announc.">
        <title>Draft Genome Sequence of Clostridium straminisolvens Strain JCM 21531T, Isolated from a Cellulose-Degrading Bacterial Community.</title>
        <authorList>
            <person name="Yuki M."/>
            <person name="Oshima K."/>
            <person name="Suda W."/>
            <person name="Sakamoto M."/>
            <person name="Kitamura K."/>
            <person name="Iida T."/>
            <person name="Hattori M."/>
            <person name="Ohkuma M."/>
        </authorList>
    </citation>
    <scope>NUCLEOTIDE SEQUENCE [LARGE SCALE GENOMIC DNA]</scope>
    <source>
        <strain evidence="10">JCM 21531</strain>
    </source>
</reference>
<dbReference type="InterPro" id="IPR003439">
    <property type="entry name" value="ABC_transporter-like_ATP-bd"/>
</dbReference>
<evidence type="ECO:0000259" key="9">
    <source>
        <dbReference type="PROSITE" id="PS50893"/>
    </source>
</evidence>
<comment type="caution">
    <text evidence="10">The sequence shown here is derived from an EMBL/GenBank/DDBJ whole genome shotgun (WGS) entry which is preliminary data.</text>
</comment>
<dbReference type="STRING" id="1294263.JCM21531_937"/>
<dbReference type="EMBL" id="BAVR01000008">
    <property type="protein sequence ID" value="GAE87559.1"/>
    <property type="molecule type" value="Genomic_DNA"/>
</dbReference>
<dbReference type="AlphaFoldDB" id="W4V489"/>
<sequence length="309" mass="34342">MTMPGEMAIEVNNLRKNYGQVKAVDGLSFSVKKGEIFGMLGPNGAGKSTTMEILVGLKNRDEGEVKVLGMDPQKQPTDVKTRIGVQLQTVFLFPRLTVSEIVKLFAGFYPSPLSPDDVIKQVGLEEKKKSRIMNLSGGQLQRVAVAVAMVSNGDIIFLDEPTSGLDPQSRRKLWEAITALKAAGKTVFLTTHYMDEAQKLCDRVAVVDHGHIIALGQPEELIKEHFQESALEFEHPELSKDKRLNELPGVNKVQSTEEYVTIYTKDIAQTIPALMEFCQKAGTKVDDVKVRQATLEDVFLKLTGRWIRE</sequence>
<keyword evidence="11" id="KW-1185">Reference proteome</keyword>
<keyword evidence="4" id="KW-1003">Cell membrane</keyword>
<keyword evidence="5" id="KW-0547">Nucleotide-binding</keyword>
<dbReference type="CDD" id="cd03230">
    <property type="entry name" value="ABC_DR_subfamily_A"/>
    <property type="match status" value="1"/>
</dbReference>
<dbReference type="Pfam" id="PF13732">
    <property type="entry name" value="DrrA1-3_C"/>
    <property type="match status" value="1"/>
</dbReference>
<dbReference type="Gene3D" id="3.40.50.300">
    <property type="entry name" value="P-loop containing nucleotide triphosphate hydrolases"/>
    <property type="match status" value="1"/>
</dbReference>
<keyword evidence="8" id="KW-0472">Membrane</keyword>
<accession>W4V489</accession>
<evidence type="ECO:0000313" key="11">
    <source>
        <dbReference type="Proteomes" id="UP000019109"/>
    </source>
</evidence>
<dbReference type="GO" id="GO:0016887">
    <property type="term" value="F:ATP hydrolysis activity"/>
    <property type="evidence" value="ECO:0007669"/>
    <property type="project" value="InterPro"/>
</dbReference>
<dbReference type="InterPro" id="IPR003593">
    <property type="entry name" value="AAA+_ATPase"/>
</dbReference>
<dbReference type="FunFam" id="3.40.50.300:FF:000589">
    <property type="entry name" value="ABC transporter, ATP-binding subunit"/>
    <property type="match status" value="1"/>
</dbReference>
<evidence type="ECO:0000256" key="7">
    <source>
        <dbReference type="ARBA" id="ARBA00022967"/>
    </source>
</evidence>
<dbReference type="SMART" id="SM00382">
    <property type="entry name" value="AAA"/>
    <property type="match status" value="1"/>
</dbReference>
<keyword evidence="3" id="KW-0813">Transport</keyword>
<evidence type="ECO:0000256" key="1">
    <source>
        <dbReference type="ARBA" id="ARBA00004236"/>
    </source>
</evidence>
<organism evidence="10 11">
    <name type="scientific">Acetivibrio straminisolvens JCM 21531</name>
    <dbReference type="NCBI Taxonomy" id="1294263"/>
    <lineage>
        <taxon>Bacteria</taxon>
        <taxon>Bacillati</taxon>
        <taxon>Bacillota</taxon>
        <taxon>Clostridia</taxon>
        <taxon>Eubacteriales</taxon>
        <taxon>Oscillospiraceae</taxon>
        <taxon>Acetivibrio</taxon>
    </lineage>
</organism>
<evidence type="ECO:0000256" key="6">
    <source>
        <dbReference type="ARBA" id="ARBA00022840"/>
    </source>
</evidence>
<dbReference type="InterPro" id="IPR027417">
    <property type="entry name" value="P-loop_NTPase"/>
</dbReference>
<dbReference type="Pfam" id="PF00005">
    <property type="entry name" value="ABC_tran"/>
    <property type="match status" value="1"/>
</dbReference>
<dbReference type="SUPFAM" id="SSF52540">
    <property type="entry name" value="P-loop containing nucleoside triphosphate hydrolases"/>
    <property type="match status" value="1"/>
</dbReference>
<dbReference type="InterPro" id="IPR017871">
    <property type="entry name" value="ABC_transporter-like_CS"/>
</dbReference>
<keyword evidence="6" id="KW-0067">ATP-binding</keyword>
<dbReference type="PROSITE" id="PS50893">
    <property type="entry name" value="ABC_TRANSPORTER_2"/>
    <property type="match status" value="1"/>
</dbReference>
<dbReference type="GO" id="GO:0005524">
    <property type="term" value="F:ATP binding"/>
    <property type="evidence" value="ECO:0007669"/>
    <property type="project" value="UniProtKB-KW"/>
</dbReference>
<dbReference type="PANTHER" id="PTHR42711">
    <property type="entry name" value="ABC TRANSPORTER ATP-BINDING PROTEIN"/>
    <property type="match status" value="1"/>
</dbReference>